<dbReference type="OrthoDB" id="974738at2"/>
<gene>
    <name evidence="3" type="ORF">SAMN05444000_102271</name>
</gene>
<evidence type="ECO:0000313" key="4">
    <source>
        <dbReference type="Proteomes" id="UP000183982"/>
    </source>
</evidence>
<dbReference type="EMBL" id="FQZQ01000002">
    <property type="protein sequence ID" value="SHI70215.1"/>
    <property type="molecule type" value="Genomic_DNA"/>
</dbReference>
<sequence length="395" mass="42564">MKWWSIIFLMLAILGLGASQGSAEPVTATIDKLIPLTDPTDDWRVRTTITGQRITMYGQISQAFLGYDDGQVGTTFFPVDNSNASTRVGFLWQLYPILGLDAVARFEGGITPRASNSMSQLDSSGSGFSFDGTHVRKLELILDNARFGTLSLGQGSTATDSVAEIDLSQTKVTAYSSVSQTAGGQYLRLADGNLSTLIIGDVFDNFDGDNVTGYNSDGSRKLRIRYDTPSFNGFKLSAAAGKDTVTNNPATHLDMALRYEGKFDAFRLSAGAGLSDHGARKVTSGSLSALHYGTGGNITVALGTENTSGDYIYVKLGLIREIFAAGDTAFSLDYYNGNDLSVAGSNSRSFGLAVSQQIKKKNIEVFGLIRRYEFDDPANSYKPSLAIFTGVRWKF</sequence>
<feature type="domain" description="Porin" evidence="2">
    <location>
        <begin position="54"/>
        <end position="376"/>
    </location>
</feature>
<reference evidence="4" key="1">
    <citation type="submission" date="2016-11" db="EMBL/GenBank/DDBJ databases">
        <authorList>
            <person name="Varghese N."/>
            <person name="Submissions S."/>
        </authorList>
    </citation>
    <scope>NUCLEOTIDE SEQUENCE [LARGE SCALE GENOMIC DNA]</scope>
    <source>
        <strain evidence="4">DSM 100564</strain>
    </source>
</reference>
<evidence type="ECO:0000313" key="3">
    <source>
        <dbReference type="EMBL" id="SHI70215.1"/>
    </source>
</evidence>
<keyword evidence="4" id="KW-1185">Reference proteome</keyword>
<dbReference type="InterPro" id="IPR033900">
    <property type="entry name" value="Gram_neg_porin_domain"/>
</dbReference>
<keyword evidence="1" id="KW-0732">Signal</keyword>
<dbReference type="Gene3D" id="2.40.160.10">
    <property type="entry name" value="Porin"/>
    <property type="match status" value="1"/>
</dbReference>
<name>A0A1M6DAM5_9RHOB</name>
<protein>
    <submittedName>
        <fullName evidence="3">Porin</fullName>
    </submittedName>
</protein>
<dbReference type="SUPFAM" id="SSF56935">
    <property type="entry name" value="Porins"/>
    <property type="match status" value="1"/>
</dbReference>
<dbReference type="AlphaFoldDB" id="A0A1M6DAM5"/>
<dbReference type="STRING" id="1470563.SAMN05444000_102271"/>
<dbReference type="Pfam" id="PF13609">
    <property type="entry name" value="Porin_4"/>
    <property type="match status" value="1"/>
</dbReference>
<accession>A0A1M6DAM5</accession>
<evidence type="ECO:0000259" key="2">
    <source>
        <dbReference type="Pfam" id="PF13609"/>
    </source>
</evidence>
<proteinExistence type="predicted"/>
<dbReference type="RefSeq" id="WP_073249168.1">
    <property type="nucleotide sequence ID" value="NZ_FQZQ01000002.1"/>
</dbReference>
<evidence type="ECO:0000256" key="1">
    <source>
        <dbReference type="SAM" id="SignalP"/>
    </source>
</evidence>
<dbReference type="Proteomes" id="UP000183982">
    <property type="component" value="Unassembled WGS sequence"/>
</dbReference>
<feature type="signal peptide" evidence="1">
    <location>
        <begin position="1"/>
        <end position="23"/>
    </location>
</feature>
<feature type="chain" id="PRO_5012906563" evidence="1">
    <location>
        <begin position="24"/>
        <end position="395"/>
    </location>
</feature>
<organism evidence="3 4">
    <name type="scientific">Shimia gijangensis</name>
    <dbReference type="NCBI Taxonomy" id="1470563"/>
    <lineage>
        <taxon>Bacteria</taxon>
        <taxon>Pseudomonadati</taxon>
        <taxon>Pseudomonadota</taxon>
        <taxon>Alphaproteobacteria</taxon>
        <taxon>Rhodobacterales</taxon>
        <taxon>Roseobacteraceae</taxon>
    </lineage>
</organism>
<dbReference type="InterPro" id="IPR023614">
    <property type="entry name" value="Porin_dom_sf"/>
</dbReference>